<reference evidence="3 4" key="1">
    <citation type="submission" date="2018-05" db="EMBL/GenBank/DDBJ databases">
        <title>Description of Sphingomonas pokkalii sp nov, isolated from the rhizosphere of saline tolerant pokkali rice and its draft genome analysis.</title>
        <authorList>
            <person name="Menon R."/>
            <person name="Kumari S."/>
            <person name="Rameshkumar N."/>
        </authorList>
    </citation>
    <scope>NUCLEOTIDE SEQUENCE [LARGE SCALE GENOMIC DNA]</scope>
    <source>
        <strain evidence="3 4">L3B27</strain>
    </source>
</reference>
<keyword evidence="2" id="KW-0812">Transmembrane</keyword>
<evidence type="ECO:0000313" key="4">
    <source>
        <dbReference type="Proteomes" id="UP000245890"/>
    </source>
</evidence>
<evidence type="ECO:0000256" key="1">
    <source>
        <dbReference type="SAM" id="MobiDB-lite"/>
    </source>
</evidence>
<dbReference type="AlphaFoldDB" id="A0A2U0SI04"/>
<feature type="region of interest" description="Disordered" evidence="1">
    <location>
        <begin position="114"/>
        <end position="136"/>
    </location>
</feature>
<dbReference type="RefSeq" id="WP_116470367.1">
    <property type="nucleotide sequence ID" value="NZ_QENQ01000001.1"/>
</dbReference>
<keyword evidence="2" id="KW-1133">Transmembrane helix</keyword>
<dbReference type="EMBL" id="QENQ01000001">
    <property type="protein sequence ID" value="PVX30973.1"/>
    <property type="molecule type" value="Genomic_DNA"/>
</dbReference>
<sequence length="172" mass="18465">MIRLIIGATRALHKWAGNSWLVLIALGIATAALYVDARRVRADRDAWASWARETCAHAGTGIEATTIERTDAAGKRHKVVMPRGAVCREAVKDLATFRSDTLAATARVLTSAAAERDTKSTHDRTAAATESGNRAAALKTMEKADAQIRADDRVDGDWFAALNRLGGMQPAP</sequence>
<gene>
    <name evidence="3" type="ORF">DD559_17910</name>
</gene>
<comment type="caution">
    <text evidence="3">The sequence shown here is derived from an EMBL/GenBank/DDBJ whole genome shotgun (WGS) entry which is preliminary data.</text>
</comment>
<keyword evidence="2" id="KW-0472">Membrane</keyword>
<dbReference type="OrthoDB" id="7567755at2"/>
<organism evidence="3 4">
    <name type="scientific">Sphingomonas pokkalii</name>
    <dbReference type="NCBI Taxonomy" id="2175090"/>
    <lineage>
        <taxon>Bacteria</taxon>
        <taxon>Pseudomonadati</taxon>
        <taxon>Pseudomonadota</taxon>
        <taxon>Alphaproteobacteria</taxon>
        <taxon>Sphingomonadales</taxon>
        <taxon>Sphingomonadaceae</taxon>
        <taxon>Sphingomonas</taxon>
    </lineage>
</organism>
<evidence type="ECO:0000256" key="2">
    <source>
        <dbReference type="SAM" id="Phobius"/>
    </source>
</evidence>
<dbReference type="Proteomes" id="UP000245890">
    <property type="component" value="Unassembled WGS sequence"/>
</dbReference>
<protein>
    <submittedName>
        <fullName evidence="3">Uncharacterized protein</fullName>
    </submittedName>
</protein>
<feature type="transmembrane region" description="Helical" evidence="2">
    <location>
        <begin position="20"/>
        <end position="37"/>
    </location>
</feature>
<feature type="compositionally biased region" description="Basic and acidic residues" evidence="1">
    <location>
        <begin position="114"/>
        <end position="125"/>
    </location>
</feature>
<accession>A0A2U0SI04</accession>
<proteinExistence type="predicted"/>
<keyword evidence="4" id="KW-1185">Reference proteome</keyword>
<evidence type="ECO:0000313" key="3">
    <source>
        <dbReference type="EMBL" id="PVX30973.1"/>
    </source>
</evidence>
<name>A0A2U0SI04_9SPHN</name>